<keyword evidence="2" id="KW-1185">Reference proteome</keyword>
<sequence>MPTEDVPSLTPNQILALVVLMSEAHKLNNNELKELAGFSLTGDDNKKLEKLGLIQTDRSHRPFSHELTDKGWHVMRDLHTTEPPKAGKSASRALLTLLGNIHRSLEQLQVTHGVKLSEGEFFRQVRGESVEGAVVSETAGDAEAQVRAAYAELAPAPGEWVGLADLRDKLERLERAEVDRALMALLDRGDVRIIPVANTKALKPRDIAAALRIGGEDNHTLSIGRS</sequence>
<dbReference type="EMBL" id="BAAARV010000076">
    <property type="protein sequence ID" value="GAA2374691.1"/>
    <property type="molecule type" value="Genomic_DNA"/>
</dbReference>
<evidence type="ECO:0000313" key="2">
    <source>
        <dbReference type="Proteomes" id="UP001501444"/>
    </source>
</evidence>
<organism evidence="1 2">
    <name type="scientific">Dactylosporangium salmoneum</name>
    <dbReference type="NCBI Taxonomy" id="53361"/>
    <lineage>
        <taxon>Bacteria</taxon>
        <taxon>Bacillati</taxon>
        <taxon>Actinomycetota</taxon>
        <taxon>Actinomycetes</taxon>
        <taxon>Micromonosporales</taxon>
        <taxon>Micromonosporaceae</taxon>
        <taxon>Dactylosporangium</taxon>
    </lineage>
</organism>
<name>A0ABN3HB61_9ACTN</name>
<dbReference type="RefSeq" id="WP_344617654.1">
    <property type="nucleotide sequence ID" value="NZ_BAAARV010000076.1"/>
</dbReference>
<protein>
    <recommendedName>
        <fullName evidence="3">MarR family transcriptional regulator</fullName>
    </recommendedName>
</protein>
<dbReference type="Proteomes" id="UP001501444">
    <property type="component" value="Unassembled WGS sequence"/>
</dbReference>
<accession>A0ABN3HB61</accession>
<proteinExistence type="predicted"/>
<gene>
    <name evidence="1" type="ORF">GCM10010170_077910</name>
</gene>
<comment type="caution">
    <text evidence="1">The sequence shown here is derived from an EMBL/GenBank/DDBJ whole genome shotgun (WGS) entry which is preliminary data.</text>
</comment>
<reference evidence="1 2" key="1">
    <citation type="journal article" date="2019" name="Int. J. Syst. Evol. Microbiol.">
        <title>The Global Catalogue of Microorganisms (GCM) 10K type strain sequencing project: providing services to taxonomists for standard genome sequencing and annotation.</title>
        <authorList>
            <consortium name="The Broad Institute Genomics Platform"/>
            <consortium name="The Broad Institute Genome Sequencing Center for Infectious Disease"/>
            <person name="Wu L."/>
            <person name="Ma J."/>
        </authorList>
    </citation>
    <scope>NUCLEOTIDE SEQUENCE [LARGE SCALE GENOMIC DNA]</scope>
    <source>
        <strain evidence="1 2">JCM 3272</strain>
    </source>
</reference>
<evidence type="ECO:0000313" key="1">
    <source>
        <dbReference type="EMBL" id="GAA2374691.1"/>
    </source>
</evidence>
<evidence type="ECO:0008006" key="3">
    <source>
        <dbReference type="Google" id="ProtNLM"/>
    </source>
</evidence>